<sequence>MERDKMIRLLASLISEAWWIGTKDRATKTSIKTLETRCNQISKALGNGKLTPKELHRIETTLMP</sequence>
<evidence type="ECO:0000313" key="1">
    <source>
        <dbReference type="EMBL" id="KKN73450.1"/>
    </source>
</evidence>
<protein>
    <submittedName>
        <fullName evidence="1">Uncharacterized protein</fullName>
    </submittedName>
</protein>
<name>A0A0F9SX09_9ZZZZ</name>
<organism evidence="1">
    <name type="scientific">marine sediment metagenome</name>
    <dbReference type="NCBI Taxonomy" id="412755"/>
    <lineage>
        <taxon>unclassified sequences</taxon>
        <taxon>metagenomes</taxon>
        <taxon>ecological metagenomes</taxon>
    </lineage>
</organism>
<gene>
    <name evidence="1" type="ORF">LCGC14_0400250</name>
</gene>
<dbReference type="EMBL" id="LAZR01000343">
    <property type="protein sequence ID" value="KKN73450.1"/>
    <property type="molecule type" value="Genomic_DNA"/>
</dbReference>
<reference evidence="1" key="1">
    <citation type="journal article" date="2015" name="Nature">
        <title>Complex archaea that bridge the gap between prokaryotes and eukaryotes.</title>
        <authorList>
            <person name="Spang A."/>
            <person name="Saw J.H."/>
            <person name="Jorgensen S.L."/>
            <person name="Zaremba-Niedzwiedzka K."/>
            <person name="Martijn J."/>
            <person name="Lind A.E."/>
            <person name="van Eijk R."/>
            <person name="Schleper C."/>
            <person name="Guy L."/>
            <person name="Ettema T.J."/>
        </authorList>
    </citation>
    <scope>NUCLEOTIDE SEQUENCE</scope>
</reference>
<proteinExistence type="predicted"/>
<comment type="caution">
    <text evidence="1">The sequence shown here is derived from an EMBL/GenBank/DDBJ whole genome shotgun (WGS) entry which is preliminary data.</text>
</comment>
<dbReference type="AlphaFoldDB" id="A0A0F9SX09"/>
<accession>A0A0F9SX09</accession>